<keyword evidence="1" id="KW-0472">Membrane</keyword>
<proteinExistence type="predicted"/>
<dbReference type="Proteomes" id="UP000799440">
    <property type="component" value="Unassembled WGS sequence"/>
</dbReference>
<keyword evidence="1" id="KW-1133">Transmembrane helix</keyword>
<keyword evidence="3" id="KW-1185">Reference proteome</keyword>
<dbReference type="PANTHER" id="PTHR12277">
    <property type="entry name" value="ALPHA/BETA HYDROLASE DOMAIN-CONTAINING PROTEIN"/>
    <property type="match status" value="1"/>
</dbReference>
<organism evidence="2 3">
    <name type="scientific">Sporormia fimetaria CBS 119925</name>
    <dbReference type="NCBI Taxonomy" id="1340428"/>
    <lineage>
        <taxon>Eukaryota</taxon>
        <taxon>Fungi</taxon>
        <taxon>Dikarya</taxon>
        <taxon>Ascomycota</taxon>
        <taxon>Pezizomycotina</taxon>
        <taxon>Dothideomycetes</taxon>
        <taxon>Pleosporomycetidae</taxon>
        <taxon>Pleosporales</taxon>
        <taxon>Sporormiaceae</taxon>
        <taxon>Sporormia</taxon>
    </lineage>
</organism>
<evidence type="ECO:0000313" key="2">
    <source>
        <dbReference type="EMBL" id="KAF2743642.1"/>
    </source>
</evidence>
<dbReference type="InterPro" id="IPR029058">
    <property type="entry name" value="AB_hydrolase_fold"/>
</dbReference>
<accession>A0A6A6UZE8</accession>
<dbReference type="PANTHER" id="PTHR12277:SF81">
    <property type="entry name" value="PROTEIN ABHD13"/>
    <property type="match status" value="1"/>
</dbReference>
<sequence length="413" mass="44965">MFTLPPIFKKSYWILAAVGGIWALFIGCLIHPTVQRHVLYGAKLHTGYFGPKLSDPEAFGFAKGQVQPFHLNTSDGETLFCWHVLPLDVYLEHENELVQKAGGVVEDLKETVGWRLLRDDGESRVVVSFHGFGGHIASSPRPQTYLSLSSIPRTHTLTCSYRGFSSSTLRTDSVPTETGLITDGISLLTYLSSTLSHPTTRTLLLGDSLGSAVAAASALYFTAPSSPLLPSSLPPLSPNVQGSGFAGIVLMSAFPDLPTLLKTYKLGGIFPVLTPLRPYPKIATYITNRLEDDWDTRARLDALLSSSSHSSSATTAPLHITLLHARNNPAIDFRLSESLYASLQKQFLGGENVVSADQRRTIQGGERVKRGAFAFKAVVDEQERKSVEVQVVRGREVGLHVGLAVRRRVMGGL</sequence>
<protein>
    <recommendedName>
        <fullName evidence="4">Alpha/beta-hydrolase</fullName>
    </recommendedName>
</protein>
<name>A0A6A6UZE8_9PLEO</name>
<feature type="transmembrane region" description="Helical" evidence="1">
    <location>
        <begin position="12"/>
        <end position="30"/>
    </location>
</feature>
<dbReference type="EMBL" id="MU006595">
    <property type="protein sequence ID" value="KAF2743642.1"/>
    <property type="molecule type" value="Genomic_DNA"/>
</dbReference>
<dbReference type="AlphaFoldDB" id="A0A6A6UZE8"/>
<dbReference type="SUPFAM" id="SSF53474">
    <property type="entry name" value="alpha/beta-Hydrolases"/>
    <property type="match status" value="1"/>
</dbReference>
<evidence type="ECO:0000313" key="3">
    <source>
        <dbReference type="Proteomes" id="UP000799440"/>
    </source>
</evidence>
<gene>
    <name evidence="2" type="ORF">M011DRAFT_471185</name>
</gene>
<evidence type="ECO:0000256" key="1">
    <source>
        <dbReference type="SAM" id="Phobius"/>
    </source>
</evidence>
<dbReference type="OrthoDB" id="446723at2759"/>
<keyword evidence="1" id="KW-0812">Transmembrane</keyword>
<reference evidence="2" key="1">
    <citation type="journal article" date="2020" name="Stud. Mycol.">
        <title>101 Dothideomycetes genomes: a test case for predicting lifestyles and emergence of pathogens.</title>
        <authorList>
            <person name="Haridas S."/>
            <person name="Albert R."/>
            <person name="Binder M."/>
            <person name="Bloem J."/>
            <person name="Labutti K."/>
            <person name="Salamov A."/>
            <person name="Andreopoulos B."/>
            <person name="Baker S."/>
            <person name="Barry K."/>
            <person name="Bills G."/>
            <person name="Bluhm B."/>
            <person name="Cannon C."/>
            <person name="Castanera R."/>
            <person name="Culley D."/>
            <person name="Daum C."/>
            <person name="Ezra D."/>
            <person name="Gonzalez J."/>
            <person name="Henrissat B."/>
            <person name="Kuo A."/>
            <person name="Liang C."/>
            <person name="Lipzen A."/>
            <person name="Lutzoni F."/>
            <person name="Magnuson J."/>
            <person name="Mondo S."/>
            <person name="Nolan M."/>
            <person name="Ohm R."/>
            <person name="Pangilinan J."/>
            <person name="Park H.-J."/>
            <person name="Ramirez L."/>
            <person name="Alfaro M."/>
            <person name="Sun H."/>
            <person name="Tritt A."/>
            <person name="Yoshinaga Y."/>
            <person name="Zwiers L.-H."/>
            <person name="Turgeon B."/>
            <person name="Goodwin S."/>
            <person name="Spatafora J."/>
            <person name="Crous P."/>
            <person name="Grigoriev I."/>
        </authorList>
    </citation>
    <scope>NUCLEOTIDE SEQUENCE</scope>
    <source>
        <strain evidence="2">CBS 119925</strain>
    </source>
</reference>
<evidence type="ECO:0008006" key="4">
    <source>
        <dbReference type="Google" id="ProtNLM"/>
    </source>
</evidence>
<dbReference type="Gene3D" id="3.40.50.1820">
    <property type="entry name" value="alpha/beta hydrolase"/>
    <property type="match status" value="1"/>
</dbReference>